<gene>
    <name evidence="1" type="primary">orf126</name>
</gene>
<evidence type="ECO:0000313" key="1">
    <source>
        <dbReference type="EMBL" id="QFZ98632.1"/>
    </source>
</evidence>
<proteinExistence type="predicted"/>
<keyword evidence="1" id="KW-0496">Mitochondrion</keyword>
<geneLocation type="mitochondrion" evidence="1"/>
<name>A0A5Q0N2A5_AMAMU</name>
<organism evidence="1">
    <name type="scientific">Amanita muscaria</name>
    <name type="common">Fly agaric</name>
    <name type="synonym">Agaricus muscarius</name>
    <dbReference type="NCBI Taxonomy" id="41956"/>
    <lineage>
        <taxon>Eukaryota</taxon>
        <taxon>Fungi</taxon>
        <taxon>Dikarya</taxon>
        <taxon>Basidiomycota</taxon>
        <taxon>Agaricomycotina</taxon>
        <taxon>Agaricomycetes</taxon>
        <taxon>Agaricomycetidae</taxon>
        <taxon>Agaricales</taxon>
        <taxon>Pluteineae</taxon>
        <taxon>Amanitaceae</taxon>
        <taxon>Amanita</taxon>
    </lineage>
</organism>
<dbReference type="GeneID" id="42437835"/>
<reference evidence="1" key="1">
    <citation type="journal article" name="Front. Microbiol.">
        <title>Comparative Mitogenome Analysis Reveals Mitochondrial Genome Differentiation in Ectomycorrhizal and Asymbiotic Amanita Species.</title>
        <authorList>
            <person name="Li Q."/>
            <person name="He X."/>
            <person name="Ren Y."/>
            <person name="Xiong C."/>
            <person name="Jin X."/>
            <person name="Peng L."/>
            <person name="Huang W."/>
        </authorList>
    </citation>
    <scope>NUCLEOTIDE SEQUENCE</scope>
</reference>
<protein>
    <submittedName>
        <fullName evidence="1">Uncharacterized protein</fullName>
    </submittedName>
</protein>
<dbReference type="AlphaFoldDB" id="A0A5Q0N2A5"/>
<sequence length="126" mass="14925">MKTNKNFFTNYIFTLKSPTYLKGITFTQIKLYWLKEANNKFYNDILINLDDNQLVGIIFKLRLIYNRVILIAPLIRTTTNDTAIKNLIELCKINLDIRANNYEISKATYIIFTYHIFDLDNLIFSI</sequence>
<dbReference type="RefSeq" id="YP_009710683.1">
    <property type="nucleotide sequence ID" value="NC_045199.1"/>
</dbReference>
<accession>A0A5Q0N2A5</accession>
<dbReference type="EMBL" id="MK993559">
    <property type="protein sequence ID" value="QFZ98632.1"/>
    <property type="molecule type" value="Genomic_DNA"/>
</dbReference>